<evidence type="ECO:0000313" key="9">
    <source>
        <dbReference type="Proteomes" id="UP000825009"/>
    </source>
</evidence>
<comment type="catalytic activity">
    <reaction evidence="6">
        <text>Mo-molybdopterin + GTP + H(+) = Mo-molybdopterin guanine dinucleotide + diphosphate</text>
        <dbReference type="Rhea" id="RHEA:34243"/>
        <dbReference type="ChEBI" id="CHEBI:15378"/>
        <dbReference type="ChEBI" id="CHEBI:33019"/>
        <dbReference type="ChEBI" id="CHEBI:37565"/>
        <dbReference type="ChEBI" id="CHEBI:71302"/>
        <dbReference type="ChEBI" id="CHEBI:71310"/>
        <dbReference type="EC" id="2.7.7.77"/>
    </reaction>
</comment>
<feature type="domain" description="MobA-like NTP transferase" evidence="7">
    <location>
        <begin position="3"/>
        <end position="148"/>
    </location>
</feature>
<protein>
    <recommendedName>
        <fullName evidence="6">Molybdenum cofactor guanylyltransferase</fullName>
        <shortName evidence="6">MoCo guanylyltransferase</shortName>
        <ecNumber evidence="6">2.7.7.77</ecNumber>
    </recommendedName>
    <alternativeName>
        <fullName evidence="6">GTP:molybdopterin guanylyltransferase</fullName>
    </alternativeName>
    <alternativeName>
        <fullName evidence="6">Mo-MPT guanylyltransferase</fullName>
    </alternativeName>
    <alternativeName>
        <fullName evidence="6">Molybdopterin guanylyltransferase</fullName>
    </alternativeName>
    <alternativeName>
        <fullName evidence="6">Molybdopterin-guanine dinucleotide synthase</fullName>
        <shortName evidence="6">MGD synthase</shortName>
    </alternativeName>
</protein>
<dbReference type="EC" id="2.7.7.77" evidence="6"/>
<comment type="similarity">
    <text evidence="6">Belongs to the MobA family.</text>
</comment>
<keyword evidence="4 6" id="KW-0547">Nucleotide-binding</keyword>
<dbReference type="GO" id="GO:0005737">
    <property type="term" value="C:cytoplasm"/>
    <property type="evidence" value="ECO:0007669"/>
    <property type="project" value="UniProtKB-SubCell"/>
</dbReference>
<proteinExistence type="inferred from homology"/>
<evidence type="ECO:0000256" key="4">
    <source>
        <dbReference type="ARBA" id="ARBA00022741"/>
    </source>
</evidence>
<keyword evidence="6" id="KW-0342">GTP-binding</keyword>
<evidence type="ECO:0000256" key="2">
    <source>
        <dbReference type="ARBA" id="ARBA00022679"/>
    </source>
</evidence>
<feature type="binding site" evidence="6">
    <location>
        <position position="46"/>
    </location>
    <ligand>
        <name>GTP</name>
        <dbReference type="ChEBI" id="CHEBI:37565"/>
    </ligand>
</feature>
<keyword evidence="8" id="KW-0548">Nucleotidyltransferase</keyword>
<evidence type="ECO:0000256" key="3">
    <source>
        <dbReference type="ARBA" id="ARBA00022723"/>
    </source>
</evidence>
<sequence>MPAVILAGGAGRRIGGGKPDVLLAGKPLWQHVADRIAPQVAALAINGPMLLEGYPQVEDTRPGLGPLSGVLSAMLWAREEGATRVLTVAVDTPFLPPDLVARLQSASAPIVMARTTDGTHGTTALWDVTLADDLEGYLEGGGRKVTAWAETHAIAYADFPETAPPPFFNINTPEDLARAEAWV</sequence>
<keyword evidence="2 6" id="KW-0808">Transferase</keyword>
<dbReference type="NCBIfam" id="TIGR02665">
    <property type="entry name" value="molyb_mobA"/>
    <property type="match status" value="1"/>
</dbReference>
<comment type="subcellular location">
    <subcellularLocation>
        <location evidence="6">Cytoplasm</location>
    </subcellularLocation>
</comment>
<dbReference type="GO" id="GO:0005525">
    <property type="term" value="F:GTP binding"/>
    <property type="evidence" value="ECO:0007669"/>
    <property type="project" value="UniProtKB-UniRule"/>
</dbReference>
<dbReference type="GO" id="GO:0046872">
    <property type="term" value="F:metal ion binding"/>
    <property type="evidence" value="ECO:0007669"/>
    <property type="project" value="UniProtKB-KW"/>
</dbReference>
<keyword evidence="5 6" id="KW-0460">Magnesium</keyword>
<evidence type="ECO:0000256" key="5">
    <source>
        <dbReference type="ARBA" id="ARBA00022842"/>
    </source>
</evidence>
<dbReference type="EMBL" id="CP079194">
    <property type="protein sequence ID" value="QXT41301.1"/>
    <property type="molecule type" value="Genomic_DNA"/>
</dbReference>
<evidence type="ECO:0000313" key="8">
    <source>
        <dbReference type="EMBL" id="QXT41301.1"/>
    </source>
</evidence>
<dbReference type="Proteomes" id="UP000825009">
    <property type="component" value="Chromosome"/>
</dbReference>
<feature type="binding site" evidence="6">
    <location>
        <position position="18"/>
    </location>
    <ligand>
        <name>GTP</name>
        <dbReference type="ChEBI" id="CHEBI:37565"/>
    </ligand>
</feature>
<keyword evidence="9" id="KW-1185">Reference proteome</keyword>
<feature type="binding site" evidence="6">
    <location>
        <position position="59"/>
    </location>
    <ligand>
        <name>GTP</name>
        <dbReference type="ChEBI" id="CHEBI:37565"/>
    </ligand>
</feature>
<name>A0A8F6YCJ4_9RHOB</name>
<dbReference type="InterPro" id="IPR025877">
    <property type="entry name" value="MobA-like_NTP_Trfase"/>
</dbReference>
<comment type="cofactor">
    <cofactor evidence="6">
        <name>Mg(2+)</name>
        <dbReference type="ChEBI" id="CHEBI:18420"/>
    </cofactor>
</comment>
<comment type="domain">
    <text evidence="6">The N-terminal domain determines nucleotide recognition and specific binding, while the C-terminal domain determines the specific binding to the target protein.</text>
</comment>
<dbReference type="AlphaFoldDB" id="A0A8F6YCJ4"/>
<dbReference type="Pfam" id="PF12804">
    <property type="entry name" value="NTP_transf_3"/>
    <property type="match status" value="1"/>
</dbReference>
<dbReference type="InterPro" id="IPR013482">
    <property type="entry name" value="Molybde_CF_guanTrfase"/>
</dbReference>
<gene>
    <name evidence="6 8" type="primary">mobA</name>
    <name evidence="8" type="ORF">KYE46_00440</name>
</gene>
<keyword evidence="3 6" id="KW-0479">Metal-binding</keyword>
<dbReference type="KEGG" id="gce:KYE46_00440"/>
<keyword evidence="6" id="KW-0501">Molybdenum cofactor biosynthesis</keyword>
<organism evidence="8 9">
    <name type="scientific">Gymnodinialimonas ceratoperidinii</name>
    <dbReference type="NCBI Taxonomy" id="2856823"/>
    <lineage>
        <taxon>Bacteria</taxon>
        <taxon>Pseudomonadati</taxon>
        <taxon>Pseudomonadota</taxon>
        <taxon>Alphaproteobacteria</taxon>
        <taxon>Rhodobacterales</taxon>
        <taxon>Paracoccaceae</taxon>
        <taxon>Gymnodinialimonas</taxon>
    </lineage>
</organism>
<dbReference type="HAMAP" id="MF_00316">
    <property type="entry name" value="MobA"/>
    <property type="match status" value="1"/>
</dbReference>
<dbReference type="CDD" id="cd02503">
    <property type="entry name" value="MobA"/>
    <property type="match status" value="1"/>
</dbReference>
<keyword evidence="1 6" id="KW-0963">Cytoplasm</keyword>
<dbReference type="GO" id="GO:0061603">
    <property type="term" value="F:molybdenum cofactor guanylyltransferase activity"/>
    <property type="evidence" value="ECO:0007669"/>
    <property type="project" value="UniProtKB-EC"/>
</dbReference>
<comment type="function">
    <text evidence="6">Transfers a GMP moiety from GTP to Mo-molybdopterin (Mo-MPT) cofactor (Moco or molybdenum cofactor) to form Mo-molybdopterin guanine dinucleotide (Mo-MGD) cofactor.</text>
</comment>
<comment type="subunit">
    <text evidence="6">Monomer.</text>
</comment>
<dbReference type="PANTHER" id="PTHR19136:SF81">
    <property type="entry name" value="MOLYBDENUM COFACTOR GUANYLYLTRANSFERASE"/>
    <property type="match status" value="1"/>
</dbReference>
<dbReference type="GO" id="GO:1902758">
    <property type="term" value="P:bis(molybdopterin guanine dinucleotide)molybdenum biosynthetic process"/>
    <property type="evidence" value="ECO:0007669"/>
    <property type="project" value="TreeGrafter"/>
</dbReference>
<accession>A0A8F6YCJ4</accession>
<reference evidence="8 9" key="1">
    <citation type="submission" date="2021-07" db="EMBL/GenBank/DDBJ databases">
        <title>A novel Jannaschia species isolated from marine dinoflagellate Ceratoperidinium margalefii.</title>
        <authorList>
            <person name="Jiang Y."/>
            <person name="Li Z."/>
        </authorList>
    </citation>
    <scope>NUCLEOTIDE SEQUENCE [LARGE SCALE GENOMIC DNA]</scope>
    <source>
        <strain evidence="8 9">J12C1-MA-4</strain>
    </source>
</reference>
<dbReference type="PANTHER" id="PTHR19136">
    <property type="entry name" value="MOLYBDENUM COFACTOR GUANYLYLTRANSFERASE"/>
    <property type="match status" value="1"/>
</dbReference>
<feature type="binding site" evidence="6">
    <location>
        <position position="91"/>
    </location>
    <ligand>
        <name>Mg(2+)</name>
        <dbReference type="ChEBI" id="CHEBI:18420"/>
    </ligand>
</feature>
<evidence type="ECO:0000256" key="6">
    <source>
        <dbReference type="HAMAP-Rule" id="MF_00316"/>
    </source>
</evidence>
<evidence type="ECO:0000259" key="7">
    <source>
        <dbReference type="Pfam" id="PF12804"/>
    </source>
</evidence>
<feature type="binding site" evidence="6">
    <location>
        <begin position="6"/>
        <end position="8"/>
    </location>
    <ligand>
        <name>GTP</name>
        <dbReference type="ChEBI" id="CHEBI:37565"/>
    </ligand>
</feature>
<feature type="binding site" evidence="6">
    <location>
        <position position="91"/>
    </location>
    <ligand>
        <name>GTP</name>
        <dbReference type="ChEBI" id="CHEBI:37565"/>
    </ligand>
</feature>
<evidence type="ECO:0000256" key="1">
    <source>
        <dbReference type="ARBA" id="ARBA00022490"/>
    </source>
</evidence>